<dbReference type="eggNOG" id="KOG1056">
    <property type="taxonomic scope" value="Eukaryota"/>
</dbReference>
<reference evidence="15" key="4">
    <citation type="submission" date="2025-09" db="UniProtKB">
        <authorList>
            <consortium name="Ensembl"/>
        </authorList>
    </citation>
    <scope>IDENTIFICATION</scope>
    <source>
        <strain evidence="15">C57BL/6J</strain>
    </source>
</reference>
<keyword evidence="10" id="KW-0325">Glycoprotein</keyword>
<dbReference type="InterPro" id="IPR000068">
    <property type="entry name" value="GPCR_3_Ca_sens_rcpt-rel"/>
</dbReference>
<dbReference type="PRINTS" id="PR00248">
    <property type="entry name" value="GPCRMGR"/>
</dbReference>
<dbReference type="PRINTS" id="PR01535">
    <property type="entry name" value="VOMERONASL2R"/>
</dbReference>
<evidence type="ECO:0000256" key="9">
    <source>
        <dbReference type="ARBA" id="ARBA00023170"/>
    </source>
</evidence>
<dbReference type="Pfam" id="PF07562">
    <property type="entry name" value="NCD3G"/>
    <property type="match status" value="1"/>
</dbReference>
<organism evidence="15 17">
    <name type="scientific">Mus musculus</name>
    <name type="common">Mouse</name>
    <dbReference type="NCBI Taxonomy" id="10090"/>
    <lineage>
        <taxon>Eukaryota</taxon>
        <taxon>Metazoa</taxon>
        <taxon>Chordata</taxon>
        <taxon>Craniata</taxon>
        <taxon>Vertebrata</taxon>
        <taxon>Euteleostomi</taxon>
        <taxon>Mammalia</taxon>
        <taxon>Eutheria</taxon>
        <taxon>Euarchontoglires</taxon>
        <taxon>Glires</taxon>
        <taxon>Rodentia</taxon>
        <taxon>Myomorpha</taxon>
        <taxon>Muroidea</taxon>
        <taxon>Muridae</taxon>
        <taxon>Murinae</taxon>
        <taxon>Mus</taxon>
        <taxon>Mus</taxon>
    </lineage>
</organism>
<evidence type="ECO:0000256" key="3">
    <source>
        <dbReference type="ARBA" id="ARBA00022475"/>
    </source>
</evidence>
<dbReference type="Proteomes" id="UP000000589">
    <property type="component" value="Chromosome 17"/>
</dbReference>
<dbReference type="PROSITE" id="PS50259">
    <property type="entry name" value="G_PROTEIN_RECEP_F3_4"/>
    <property type="match status" value="1"/>
</dbReference>
<evidence type="ECO:0000256" key="2">
    <source>
        <dbReference type="ARBA" id="ARBA00007242"/>
    </source>
</evidence>
<dbReference type="InterPro" id="IPR001828">
    <property type="entry name" value="ANF_lig-bd_rcpt"/>
</dbReference>
<feature type="signal peptide" evidence="13">
    <location>
        <begin position="1"/>
        <end position="22"/>
    </location>
</feature>
<dbReference type="HOGENOM" id="CLU_005389_5_0_1"/>
<dbReference type="UCSC" id="uc009vbv.1">
    <property type="organism name" value="mouse"/>
</dbReference>
<evidence type="ECO:0000256" key="13">
    <source>
        <dbReference type="SAM" id="SignalP"/>
    </source>
</evidence>
<dbReference type="BioGRID-ORCS" id="383258">
    <property type="hits" value="1 hit in 72 CRISPR screens"/>
</dbReference>
<evidence type="ECO:0000313" key="17">
    <source>
        <dbReference type="Proteomes" id="UP000000589"/>
    </source>
</evidence>
<dbReference type="ExpressionAtlas" id="E9Q1C1">
    <property type="expression patterns" value="baseline and differential"/>
</dbReference>
<dbReference type="STRING" id="10090.ENSMUSP00000131128"/>
<dbReference type="PANTHER" id="PTHR24061:SF545">
    <property type="entry name" value="VOMERONASAL 2, RECEPTOR 118-RELATED"/>
    <property type="match status" value="1"/>
</dbReference>
<feature type="transmembrane region" description="Helical" evidence="12">
    <location>
        <begin position="781"/>
        <end position="801"/>
    </location>
</feature>
<evidence type="ECO:0000259" key="14">
    <source>
        <dbReference type="PROSITE" id="PS50259"/>
    </source>
</evidence>
<dbReference type="FunFam" id="3.40.50.2300:FF:000024">
    <property type="entry name" value="Vomeronasal 2, receptor 73"/>
    <property type="match status" value="1"/>
</dbReference>
<dbReference type="OMA" id="HECPEDQ"/>
<keyword evidence="11" id="KW-0807">Transducer</keyword>
<evidence type="ECO:0000256" key="7">
    <source>
        <dbReference type="ARBA" id="ARBA00023040"/>
    </source>
</evidence>
<dbReference type="MGI" id="MGI:3761695">
    <property type="gene designation" value="Vmn2r118"/>
</dbReference>
<keyword evidence="9" id="KW-0675">Receptor</keyword>
<comment type="subcellular location">
    <subcellularLocation>
        <location evidence="1">Cell membrane</location>
        <topology evidence="1">Multi-pass membrane protein</topology>
    </subcellularLocation>
</comment>
<dbReference type="GeneTree" id="ENSGT00950000183069"/>
<reference evidence="15 17" key="1">
    <citation type="journal article" date="2009" name="PLoS Biol.">
        <title>Lineage-specific biology revealed by a finished genome assembly of the mouse.</title>
        <authorList>
            <consortium name="Mouse Genome Sequencing Consortium"/>
            <person name="Church D.M."/>
            <person name="Goodstadt L."/>
            <person name="Hillier L.W."/>
            <person name="Zody M.C."/>
            <person name="Goldstein S."/>
            <person name="She X."/>
            <person name="Bult C.J."/>
            <person name="Agarwala R."/>
            <person name="Cherry J.L."/>
            <person name="DiCuccio M."/>
            <person name="Hlavina W."/>
            <person name="Kapustin Y."/>
            <person name="Meric P."/>
            <person name="Maglott D."/>
            <person name="Birtle Z."/>
            <person name="Marques A.C."/>
            <person name="Graves T."/>
            <person name="Zhou S."/>
            <person name="Teague B."/>
            <person name="Potamousis K."/>
            <person name="Churas C."/>
            <person name="Place M."/>
            <person name="Herschleb J."/>
            <person name="Runnheim R."/>
            <person name="Forrest D."/>
            <person name="Amos-Landgraf J."/>
            <person name="Schwartz D.C."/>
            <person name="Cheng Z."/>
            <person name="Lindblad-Toh K."/>
            <person name="Eichler E.E."/>
            <person name="Ponting C.P."/>
        </authorList>
    </citation>
    <scope>NUCLEOTIDE SEQUENCE [LARGE SCALE GENOMIC DNA]</scope>
    <source>
        <strain evidence="15 17">C57BL/6J</strain>
    </source>
</reference>
<keyword evidence="7" id="KW-0297">G-protein coupled receptor</keyword>
<dbReference type="GO" id="GO:0004930">
    <property type="term" value="F:G protein-coupled receptor activity"/>
    <property type="evidence" value="ECO:0000318"/>
    <property type="project" value="GO_Central"/>
</dbReference>
<evidence type="ECO:0000256" key="12">
    <source>
        <dbReference type="SAM" id="Phobius"/>
    </source>
</evidence>
<keyword evidence="5 13" id="KW-0732">Signal</keyword>
<dbReference type="Ensembl" id="ENSMUST00000168440.3">
    <property type="protein sequence ID" value="ENSMUSP00000131128.2"/>
    <property type="gene ID" value="ENSMUSG00000091504.4"/>
</dbReference>
<gene>
    <name evidence="15 16" type="primary">Vmn2r118</name>
</gene>
<dbReference type="PhylomeDB" id="E9Q1C1"/>
<dbReference type="InterPro" id="IPR038550">
    <property type="entry name" value="GPCR_3_9-Cys_sf"/>
</dbReference>
<feature type="transmembrane region" description="Helical" evidence="12">
    <location>
        <begin position="746"/>
        <end position="769"/>
    </location>
</feature>
<keyword evidence="17" id="KW-1185">Reference proteome</keyword>
<dbReference type="InterPro" id="IPR000337">
    <property type="entry name" value="GPCR_3"/>
</dbReference>
<evidence type="ECO:0000256" key="5">
    <source>
        <dbReference type="ARBA" id="ARBA00022729"/>
    </source>
</evidence>
<dbReference type="InParanoid" id="E9Q1C1"/>
<reference evidence="15 17" key="2">
    <citation type="journal article" date="2011" name="PLoS Biol.">
        <title>Modernizing reference genome assemblies.</title>
        <authorList>
            <person name="Church D.M."/>
            <person name="Schneider V.A."/>
            <person name="Graves T."/>
            <person name="Auger K."/>
            <person name="Cunningham F."/>
            <person name="Bouk N."/>
            <person name="Chen H.C."/>
            <person name="Agarwala R."/>
            <person name="McLaren W.M."/>
            <person name="Ritchie G.R."/>
            <person name="Albracht D."/>
            <person name="Kremitzki M."/>
            <person name="Rock S."/>
            <person name="Kotkiewicz H."/>
            <person name="Kremitzki C."/>
            <person name="Wollam A."/>
            <person name="Trani L."/>
            <person name="Fulton L."/>
            <person name="Fulton R."/>
            <person name="Matthews L."/>
            <person name="Whitehead S."/>
            <person name="Chow W."/>
            <person name="Torrance J."/>
            <person name="Dunn M."/>
            <person name="Harden G."/>
            <person name="Threadgold G."/>
            <person name="Wood J."/>
            <person name="Collins J."/>
            <person name="Heath P."/>
            <person name="Griffiths G."/>
            <person name="Pelan S."/>
            <person name="Grafham D."/>
            <person name="Eichler E.E."/>
            <person name="Weinstock G."/>
            <person name="Mardis E.R."/>
            <person name="Wilson R.K."/>
            <person name="Howe K."/>
            <person name="Flicek P."/>
            <person name="Hubbard T."/>
        </authorList>
    </citation>
    <scope>NUCLEOTIDE SEQUENCE [LARGE SCALE GENOMIC DNA]</scope>
    <source>
        <strain evidence="15 17">C57BL/6J</strain>
    </source>
</reference>
<dbReference type="CDD" id="cd06365">
    <property type="entry name" value="PBP1_pheromone_receptor"/>
    <property type="match status" value="1"/>
</dbReference>
<feature type="transmembrane region" description="Helical" evidence="12">
    <location>
        <begin position="657"/>
        <end position="681"/>
    </location>
</feature>
<dbReference type="InterPro" id="IPR011500">
    <property type="entry name" value="GPCR_3_9-Cys_dom"/>
</dbReference>
<dbReference type="FunFam" id="2.10.50.30:FF:000002">
    <property type="entry name" value="Vomeronasal 2 receptor, h1"/>
    <property type="match status" value="1"/>
</dbReference>
<dbReference type="OrthoDB" id="5984008at2759"/>
<dbReference type="Gene3D" id="2.10.50.30">
    <property type="entry name" value="GPCR, family 3, nine cysteines domain"/>
    <property type="match status" value="1"/>
</dbReference>
<dbReference type="AGR" id="MGI:3761695"/>
<dbReference type="jPOST" id="E9Q1C1"/>
<dbReference type="SMR" id="E9Q1C1"/>
<name>E9Q1C1_MOUSE</name>
<dbReference type="VEuPathDB" id="HostDB:ENSMUSG00000091504"/>
<evidence type="ECO:0000256" key="11">
    <source>
        <dbReference type="ARBA" id="ARBA00023224"/>
    </source>
</evidence>
<dbReference type="SUPFAM" id="SSF53822">
    <property type="entry name" value="Periplasmic binding protein-like I"/>
    <property type="match status" value="1"/>
</dbReference>
<protein>
    <submittedName>
        <fullName evidence="15">Vomeronasal 2, receptor 118</fullName>
    </submittedName>
</protein>
<evidence type="ECO:0000256" key="10">
    <source>
        <dbReference type="ARBA" id="ARBA00023180"/>
    </source>
</evidence>
<dbReference type="Gene3D" id="3.40.50.2300">
    <property type="match status" value="2"/>
</dbReference>
<dbReference type="AlphaFoldDB" id="E9Q1C1"/>
<keyword evidence="3" id="KW-1003">Cell membrane</keyword>
<dbReference type="PANTHER" id="PTHR24061">
    <property type="entry name" value="CALCIUM-SENSING RECEPTOR-RELATED"/>
    <property type="match status" value="1"/>
</dbReference>
<evidence type="ECO:0000256" key="4">
    <source>
        <dbReference type="ARBA" id="ARBA00022692"/>
    </source>
</evidence>
<dbReference type="InterPro" id="IPR028082">
    <property type="entry name" value="Peripla_BP_I"/>
</dbReference>
<feature type="transmembrane region" description="Helical" evidence="12">
    <location>
        <begin position="624"/>
        <end position="645"/>
    </location>
</feature>
<proteinExistence type="inferred from homology"/>
<feature type="transmembrane region" description="Helical" evidence="12">
    <location>
        <begin position="587"/>
        <end position="612"/>
    </location>
</feature>
<sequence length="853" mass="97195">MMFTSIFIVLLLKLPLLLCNSAENMCFWRVKLNENCDGDLPQDCAFLLYTQVDPAPKDFLKYLFKSCLPSKIHQYLLSLYFAMEEINSNPYLLPNVSLGIEYFKGKCNGYLSLFTNLNIMTKYYHTFPNYICDPGACEIALTGPLWISSAQVATILQLKFIPQVRQITYGPFYPLLSDQSKFPNLHQIAPKNRFLPEAIVSLLFHFSWIWVGLVIQDDDQGIQFLLDIKEEMQRNGVCLAFVNVIPQNMHLFTTRAEKYYNQIITSSANVVILYGELNTALEVSFKHWKYLGTQKIWFTTSQWDAITREKDFSLTSFYGTLTISQYHGDVSTLNNFFQGANLSKDTHYFSSERLGWMYFNCSILKSNCKTPNQCTSSNLLEWLPRHSFDMAMNDESYNIYNAIYAVAHALHEMVLQKIDFQQLENVTQLMQECVQIHAFLENMQFLNPIGDVVIINQQAKTDAEYEIYMIWNFPQGLGVKVKIGRFYSYFLHDQKLYLYEDMIQWASGYSQIPPSVCSVSCAPGFKKFYLEEKPSCCFDCSPCPENEISNATDLTQCVKCPDGQYANIERNHCFPKVVTYLAYADPLGIVLACMALFLSMLSVLVLGIFVKNQYTPIVKANNRTLSYILLISLTLCFLCSLFFIGHPSTARCLLQQITFGILFTVAVSAVLAKTITVLLAFSITIPGRRVKWLLLFGTHKVIIPICSLFQLIICGFWLGLSPPFVERDTHTEHGHIIIMCNKGSLIAFYSVLGYLGCLALASFIMAFLVRNLPDTFNEAKFLTFSMLVFCSVWVTFLPVHHSTKGKAMVAVEVFSILASSAGLLGCIFIPKCYIIVLRPDRNFIQRSKGKNHS</sequence>
<dbReference type="InterPro" id="IPR004073">
    <property type="entry name" value="GPCR_3_vmron_rcpt_2"/>
</dbReference>
<evidence type="ECO:0000256" key="1">
    <source>
        <dbReference type="ARBA" id="ARBA00004651"/>
    </source>
</evidence>
<keyword evidence="8 12" id="KW-0472">Membrane</keyword>
<dbReference type="Bgee" id="ENSMUSG00000091504">
    <property type="expression patterns" value="Expressed in mesodermal cell in embryo and 1 other cell type or tissue"/>
</dbReference>
<dbReference type="Pfam" id="PF01094">
    <property type="entry name" value="ANF_receptor"/>
    <property type="match status" value="1"/>
</dbReference>
<evidence type="ECO:0000313" key="15">
    <source>
        <dbReference type="Ensembl" id="ENSMUSP00000131128.2"/>
    </source>
</evidence>
<feature type="transmembrane region" description="Helical" evidence="12">
    <location>
        <begin position="813"/>
        <end position="836"/>
    </location>
</feature>
<feature type="transmembrane region" description="Helical" evidence="12">
    <location>
        <begin position="701"/>
        <end position="720"/>
    </location>
</feature>
<dbReference type="CDD" id="cd15283">
    <property type="entry name" value="7tmC_V2R_pheromone"/>
    <property type="match status" value="1"/>
</dbReference>
<dbReference type="InterPro" id="IPR017978">
    <property type="entry name" value="GPCR_3_C"/>
</dbReference>
<dbReference type="Pfam" id="PF00003">
    <property type="entry name" value="7tm_3"/>
    <property type="match status" value="1"/>
</dbReference>
<evidence type="ECO:0000256" key="8">
    <source>
        <dbReference type="ARBA" id="ARBA00023136"/>
    </source>
</evidence>
<dbReference type="PaxDb" id="10090-ENSMUSP00000131128"/>
<feature type="chain" id="PRO_5003244360" evidence="13">
    <location>
        <begin position="23"/>
        <end position="853"/>
    </location>
</feature>
<accession>E9Q1C1</accession>
<evidence type="ECO:0000256" key="6">
    <source>
        <dbReference type="ARBA" id="ARBA00022989"/>
    </source>
</evidence>
<keyword evidence="4 12" id="KW-0812">Transmembrane</keyword>
<comment type="similarity">
    <text evidence="2">Belongs to the G-protein coupled receptor 3 family.</text>
</comment>
<dbReference type="RNAct" id="E9Q1C1">
    <property type="molecule type" value="protein"/>
</dbReference>
<evidence type="ECO:0000313" key="16">
    <source>
        <dbReference type="MGI" id="MGI:3761695"/>
    </source>
</evidence>
<reference evidence="15" key="3">
    <citation type="submission" date="2025-08" db="UniProtKB">
        <authorList>
            <consortium name="Ensembl"/>
        </authorList>
    </citation>
    <scope>IDENTIFICATION</scope>
    <source>
        <strain evidence="15">C57BL/6J</strain>
    </source>
</reference>
<dbReference type="GO" id="GO:0005886">
    <property type="term" value="C:plasma membrane"/>
    <property type="evidence" value="ECO:0000318"/>
    <property type="project" value="GO_Central"/>
</dbReference>
<feature type="domain" description="G-protein coupled receptors family 3 profile" evidence="14">
    <location>
        <begin position="587"/>
        <end position="851"/>
    </location>
</feature>
<keyword evidence="6 12" id="KW-1133">Transmembrane helix</keyword>